<dbReference type="EMBL" id="ML978180">
    <property type="protein sequence ID" value="KAF2031563.1"/>
    <property type="molecule type" value="Genomic_DNA"/>
</dbReference>
<feature type="region of interest" description="Disordered" evidence="1">
    <location>
        <begin position="225"/>
        <end position="306"/>
    </location>
</feature>
<gene>
    <name evidence="2" type="ORF">EK21DRAFT_110933</name>
</gene>
<protein>
    <submittedName>
        <fullName evidence="2">Uncharacterized protein</fullName>
    </submittedName>
</protein>
<feature type="compositionally biased region" description="Basic and acidic residues" evidence="1">
    <location>
        <begin position="248"/>
        <end position="267"/>
    </location>
</feature>
<dbReference type="AlphaFoldDB" id="A0A9P4LN22"/>
<sequence>MPANLNQAETPAMATTDDQACLSLVLPAAPNAEQQSNTTHARHEGIEEDIKPSPGHGQTTDSTTLNQAAARTTPEHPLTGEELRLLRKEGDKVTTRSGHDIVLVQGQDSSLLFQTLQPRESDLPSPTQRPSLGSSATITSSPPKRGRAATLLTTVDPKNIIEANENEGGRRIMDTSTASPAPTSTYSLRKRERKHSRLAYDVKYHPMDDKIRPTQAVKRRIAHGEIHQVSDDESEEFLVQSESDTDEDHGANKSEEHGEKTKEEPASPKKGRMGPRRPKKSLGPTRRSSRRTSGPMISYDMSRHPQDDELEVLTITDDESDDAVVATVNRLTPNRSSSCPSVRDGFDAGITNLGLQGPEGCHDTHVIEEEPTSRESAAGVMTAMSTSSSTIATPPPYRIRRKEGLDVWMLEPGERYFAHDRDSWASSTEVPIQIYTDSFQEQLAAEATAALPLNFDHDDKENTTEQTALEEISNTHRVSIMPATQYWRTSDDSHASHERLTVDAALYGFEESSSPYGLGGNDGSNDRWQPVSSREAISEAMTILASGKHLPPGSDVQRQAEAIDFVHNVE</sequence>
<dbReference type="OrthoDB" id="5430111at2759"/>
<feature type="compositionally biased region" description="Basic and acidic residues" evidence="1">
    <location>
        <begin position="41"/>
        <end position="51"/>
    </location>
</feature>
<keyword evidence="3" id="KW-1185">Reference proteome</keyword>
<dbReference type="Proteomes" id="UP000799777">
    <property type="component" value="Unassembled WGS sequence"/>
</dbReference>
<name>A0A9P4LN22_9PLEO</name>
<feature type="region of interest" description="Disordered" evidence="1">
    <location>
        <begin position="119"/>
        <end position="146"/>
    </location>
</feature>
<proteinExistence type="predicted"/>
<evidence type="ECO:0000313" key="3">
    <source>
        <dbReference type="Proteomes" id="UP000799777"/>
    </source>
</evidence>
<organism evidence="2 3">
    <name type="scientific">Setomelanomma holmii</name>
    <dbReference type="NCBI Taxonomy" id="210430"/>
    <lineage>
        <taxon>Eukaryota</taxon>
        <taxon>Fungi</taxon>
        <taxon>Dikarya</taxon>
        <taxon>Ascomycota</taxon>
        <taxon>Pezizomycotina</taxon>
        <taxon>Dothideomycetes</taxon>
        <taxon>Pleosporomycetidae</taxon>
        <taxon>Pleosporales</taxon>
        <taxon>Pleosporineae</taxon>
        <taxon>Phaeosphaeriaceae</taxon>
        <taxon>Setomelanomma</taxon>
    </lineage>
</organism>
<comment type="caution">
    <text evidence="2">The sequence shown here is derived from an EMBL/GenBank/DDBJ whole genome shotgun (WGS) entry which is preliminary data.</text>
</comment>
<feature type="compositionally biased region" description="Basic residues" evidence="1">
    <location>
        <begin position="269"/>
        <end position="280"/>
    </location>
</feature>
<feature type="region of interest" description="Disordered" evidence="1">
    <location>
        <begin position="29"/>
        <end position="81"/>
    </location>
</feature>
<evidence type="ECO:0000256" key="1">
    <source>
        <dbReference type="SAM" id="MobiDB-lite"/>
    </source>
</evidence>
<reference evidence="2" key="1">
    <citation type="journal article" date="2020" name="Stud. Mycol.">
        <title>101 Dothideomycetes genomes: a test case for predicting lifestyles and emergence of pathogens.</title>
        <authorList>
            <person name="Haridas S."/>
            <person name="Albert R."/>
            <person name="Binder M."/>
            <person name="Bloem J."/>
            <person name="Labutti K."/>
            <person name="Salamov A."/>
            <person name="Andreopoulos B."/>
            <person name="Baker S."/>
            <person name="Barry K."/>
            <person name="Bills G."/>
            <person name="Bluhm B."/>
            <person name="Cannon C."/>
            <person name="Castanera R."/>
            <person name="Culley D."/>
            <person name="Daum C."/>
            <person name="Ezra D."/>
            <person name="Gonzalez J."/>
            <person name="Henrissat B."/>
            <person name="Kuo A."/>
            <person name="Liang C."/>
            <person name="Lipzen A."/>
            <person name="Lutzoni F."/>
            <person name="Magnuson J."/>
            <person name="Mondo S."/>
            <person name="Nolan M."/>
            <person name="Ohm R."/>
            <person name="Pangilinan J."/>
            <person name="Park H.-J."/>
            <person name="Ramirez L."/>
            <person name="Alfaro M."/>
            <person name="Sun H."/>
            <person name="Tritt A."/>
            <person name="Yoshinaga Y."/>
            <person name="Zwiers L.-H."/>
            <person name="Turgeon B."/>
            <person name="Goodwin S."/>
            <person name="Spatafora J."/>
            <person name="Crous P."/>
            <person name="Grigoriev I."/>
        </authorList>
    </citation>
    <scope>NUCLEOTIDE SEQUENCE</scope>
    <source>
        <strain evidence="2">CBS 110217</strain>
    </source>
</reference>
<feature type="compositionally biased region" description="Low complexity" evidence="1">
    <location>
        <begin position="175"/>
        <end position="187"/>
    </location>
</feature>
<feature type="region of interest" description="Disordered" evidence="1">
    <location>
        <begin position="167"/>
        <end position="194"/>
    </location>
</feature>
<evidence type="ECO:0000313" key="2">
    <source>
        <dbReference type="EMBL" id="KAF2031563.1"/>
    </source>
</evidence>
<feature type="compositionally biased region" description="Polar residues" evidence="1">
    <location>
        <begin position="56"/>
        <end position="70"/>
    </location>
</feature>
<feature type="compositionally biased region" description="Polar residues" evidence="1">
    <location>
        <begin position="119"/>
        <end position="142"/>
    </location>
</feature>
<accession>A0A9P4LN22</accession>